<protein>
    <submittedName>
        <fullName evidence="1">Uncharacterized protein</fullName>
    </submittedName>
</protein>
<name>A0A655X3J1_VIBCL</name>
<accession>A0A655X3J1</accession>
<sequence>MWHLLIHHPKLQRAQNSSHHFPLSLRGRVWFPDRHAVVYLLQPVRSPLTHNHYRHLPCPEYQDQPYLRRQIAHRIYGLTRQ</sequence>
<dbReference type="Proteomes" id="UP000046067">
    <property type="component" value="Unassembled WGS sequence"/>
</dbReference>
<proteinExistence type="predicted"/>
<evidence type="ECO:0000313" key="2">
    <source>
        <dbReference type="Proteomes" id="UP000046067"/>
    </source>
</evidence>
<dbReference type="AlphaFoldDB" id="A0A655X3J1"/>
<gene>
    <name evidence="1" type="ORF">ERS013201_01593</name>
</gene>
<reference evidence="1 2" key="1">
    <citation type="submission" date="2015-07" db="EMBL/GenBank/DDBJ databases">
        <authorList>
            <consortium name="Pathogen Informatics"/>
        </authorList>
    </citation>
    <scope>NUCLEOTIDE SEQUENCE [LARGE SCALE GENOMIC DNA]</scope>
    <source>
        <strain evidence="1 2">A325</strain>
    </source>
</reference>
<organism evidence="1 2">
    <name type="scientific">Vibrio cholerae</name>
    <dbReference type="NCBI Taxonomy" id="666"/>
    <lineage>
        <taxon>Bacteria</taxon>
        <taxon>Pseudomonadati</taxon>
        <taxon>Pseudomonadota</taxon>
        <taxon>Gammaproteobacteria</taxon>
        <taxon>Vibrionales</taxon>
        <taxon>Vibrionaceae</taxon>
        <taxon>Vibrio</taxon>
    </lineage>
</organism>
<dbReference type="EMBL" id="CWQJ01000008">
    <property type="protein sequence ID" value="CSC02939.1"/>
    <property type="molecule type" value="Genomic_DNA"/>
</dbReference>
<evidence type="ECO:0000313" key="1">
    <source>
        <dbReference type="EMBL" id="CSC02939.1"/>
    </source>
</evidence>